<proteinExistence type="inferred from homology"/>
<dbReference type="InterPro" id="IPR050743">
    <property type="entry name" value="2-oxoacid_DH_E2_comp"/>
</dbReference>
<evidence type="ECO:0000259" key="8">
    <source>
        <dbReference type="PROSITE" id="PS50968"/>
    </source>
</evidence>
<keyword evidence="5 7" id="KW-0450">Lipoyl</keyword>
<dbReference type="GO" id="GO:0005737">
    <property type="term" value="C:cytoplasm"/>
    <property type="evidence" value="ECO:0007669"/>
    <property type="project" value="TreeGrafter"/>
</dbReference>
<dbReference type="Proteomes" id="UP000680805">
    <property type="component" value="Chromosome"/>
</dbReference>
<evidence type="ECO:0000313" key="11">
    <source>
        <dbReference type="Proteomes" id="UP000680805"/>
    </source>
</evidence>
<evidence type="ECO:0000313" key="10">
    <source>
        <dbReference type="EMBL" id="QWG18315.1"/>
    </source>
</evidence>
<evidence type="ECO:0000256" key="6">
    <source>
        <dbReference type="ARBA" id="ARBA00023315"/>
    </source>
</evidence>
<feature type="domain" description="Lipoyl-binding" evidence="8">
    <location>
        <begin position="1"/>
        <end position="76"/>
    </location>
</feature>
<dbReference type="PROSITE" id="PS51826">
    <property type="entry name" value="PSBD"/>
    <property type="match status" value="1"/>
</dbReference>
<dbReference type="GO" id="GO:0031405">
    <property type="term" value="F:lipoic acid binding"/>
    <property type="evidence" value="ECO:0007669"/>
    <property type="project" value="TreeGrafter"/>
</dbReference>
<dbReference type="Pfam" id="PF02817">
    <property type="entry name" value="E3_binding"/>
    <property type="match status" value="1"/>
</dbReference>
<comment type="similarity">
    <text evidence="2 7">Belongs to the 2-oxoacid dehydrogenase family.</text>
</comment>
<dbReference type="Gene3D" id="2.40.50.100">
    <property type="match status" value="1"/>
</dbReference>
<keyword evidence="4 7" id="KW-0808">Transferase</keyword>
<feature type="domain" description="Peripheral subunit-binding (PSBD)" evidence="9">
    <location>
        <begin position="113"/>
        <end position="150"/>
    </location>
</feature>
<name>A0A975RS74_9BRAD</name>
<accession>A0A975RS74</accession>
<evidence type="ECO:0000256" key="1">
    <source>
        <dbReference type="ARBA" id="ARBA00001938"/>
    </source>
</evidence>
<evidence type="ECO:0000256" key="5">
    <source>
        <dbReference type="ARBA" id="ARBA00022823"/>
    </source>
</evidence>
<evidence type="ECO:0000256" key="3">
    <source>
        <dbReference type="ARBA" id="ARBA00011484"/>
    </source>
</evidence>
<comment type="cofactor">
    <cofactor evidence="1 7">
        <name>(R)-lipoate</name>
        <dbReference type="ChEBI" id="CHEBI:83088"/>
    </cofactor>
</comment>
<dbReference type="EMBL" id="CP076135">
    <property type="protein sequence ID" value="QWG18315.1"/>
    <property type="molecule type" value="Genomic_DNA"/>
</dbReference>
<sequence length="368" mass="38141">MSRFALPDLGEGLQEAEIVSWHVAQGDHVVVDQPLLAVETEKAVVEIPSPQAGHIARLLAKVGERVKVGAALLEFEEGPHAEAGTVMGQLAEPAPAAAPPAAAAAAPAPGAIRATPAVRARARELGVDLARVTRTGPGNTVTMSDVQATAAGAVTGQAAAPLRGARRTMAANMARAWREVVHATLQDEADIEAWAPSEDLTGRLVRAMIAGCRAEPALNASYDAASMSLRENPTIDLGLAIDSPDGLFVPVLRDAAREAPQGWRRQIDAFKRGVRERSLAPADLRGATITLSNFGSIAGRHASLIVMPPQVAILGVGRVVALPARGADGGGALHRALPLSLTFDHRAVTGGMAGRFLRAVIADLESAS</sequence>
<dbReference type="SUPFAM" id="SSF51230">
    <property type="entry name" value="Single hybrid motif"/>
    <property type="match status" value="1"/>
</dbReference>
<dbReference type="InterPro" id="IPR003016">
    <property type="entry name" value="2-oxoA_DH_lipoyl-BS"/>
</dbReference>
<evidence type="ECO:0000259" key="9">
    <source>
        <dbReference type="PROSITE" id="PS51826"/>
    </source>
</evidence>
<dbReference type="KEGG" id="bsei:KMZ68_25875"/>
<dbReference type="CDD" id="cd06849">
    <property type="entry name" value="lipoyl_domain"/>
    <property type="match status" value="1"/>
</dbReference>
<dbReference type="SUPFAM" id="SSF47005">
    <property type="entry name" value="Peripheral subunit-binding domain of 2-oxo acid dehydrogenase complex"/>
    <property type="match status" value="1"/>
</dbReference>
<dbReference type="InterPro" id="IPR000089">
    <property type="entry name" value="Biotin_lipoyl"/>
</dbReference>
<reference evidence="10" key="1">
    <citation type="submission" date="2021-06" db="EMBL/GenBank/DDBJ databases">
        <title>Bradyrhizobium sp. S2-11-2 Genome sequencing.</title>
        <authorList>
            <person name="Jin L."/>
        </authorList>
    </citation>
    <scope>NUCLEOTIDE SEQUENCE</scope>
    <source>
        <strain evidence="10">S2-11-2</strain>
    </source>
</reference>
<dbReference type="InterPro" id="IPR004167">
    <property type="entry name" value="PSBD"/>
</dbReference>
<dbReference type="InterPro" id="IPR036625">
    <property type="entry name" value="E3-bd_dom_sf"/>
</dbReference>
<dbReference type="InterPro" id="IPR001078">
    <property type="entry name" value="2-oxoacid_DH_actylTfrase"/>
</dbReference>
<dbReference type="Gene3D" id="4.10.320.10">
    <property type="entry name" value="E3-binding domain"/>
    <property type="match status" value="1"/>
</dbReference>
<dbReference type="GO" id="GO:0016407">
    <property type="term" value="F:acetyltransferase activity"/>
    <property type="evidence" value="ECO:0007669"/>
    <property type="project" value="TreeGrafter"/>
</dbReference>
<comment type="subunit">
    <text evidence="3">Forms a 24-polypeptide structural core with octahedral symmetry.</text>
</comment>
<dbReference type="Pfam" id="PF00198">
    <property type="entry name" value="2-oxoacid_dh"/>
    <property type="match status" value="1"/>
</dbReference>
<evidence type="ECO:0000256" key="7">
    <source>
        <dbReference type="RuleBase" id="RU003423"/>
    </source>
</evidence>
<evidence type="ECO:0000256" key="2">
    <source>
        <dbReference type="ARBA" id="ARBA00007317"/>
    </source>
</evidence>
<keyword evidence="6 7" id="KW-0012">Acyltransferase</keyword>
<dbReference type="Pfam" id="PF00364">
    <property type="entry name" value="Biotin_lipoyl"/>
    <property type="match status" value="1"/>
</dbReference>
<dbReference type="InterPro" id="IPR011053">
    <property type="entry name" value="Single_hybrid_motif"/>
</dbReference>
<dbReference type="PROSITE" id="PS50968">
    <property type="entry name" value="BIOTINYL_LIPOYL"/>
    <property type="match status" value="1"/>
</dbReference>
<dbReference type="PANTHER" id="PTHR43178:SF12">
    <property type="entry name" value="DIHYDROLIPOAMIDE ACETYLTRANSFERASE COMPONENT OF PYRUVATE DEHYDROGENASE COMPLEX"/>
    <property type="match status" value="1"/>
</dbReference>
<organism evidence="10 11">
    <name type="scientific">Bradyrhizobium sediminis</name>
    <dbReference type="NCBI Taxonomy" id="2840469"/>
    <lineage>
        <taxon>Bacteria</taxon>
        <taxon>Pseudomonadati</taxon>
        <taxon>Pseudomonadota</taxon>
        <taxon>Alphaproteobacteria</taxon>
        <taxon>Hyphomicrobiales</taxon>
        <taxon>Nitrobacteraceae</taxon>
        <taxon>Bradyrhizobium</taxon>
    </lineage>
</organism>
<dbReference type="InterPro" id="IPR023213">
    <property type="entry name" value="CAT-like_dom_sf"/>
</dbReference>
<dbReference type="Gene3D" id="3.30.559.10">
    <property type="entry name" value="Chloramphenicol acetyltransferase-like domain"/>
    <property type="match status" value="1"/>
</dbReference>
<dbReference type="AlphaFoldDB" id="A0A975RS74"/>
<evidence type="ECO:0000256" key="4">
    <source>
        <dbReference type="ARBA" id="ARBA00022679"/>
    </source>
</evidence>
<dbReference type="PROSITE" id="PS00189">
    <property type="entry name" value="LIPOYL"/>
    <property type="match status" value="1"/>
</dbReference>
<dbReference type="SUPFAM" id="SSF52777">
    <property type="entry name" value="CoA-dependent acyltransferases"/>
    <property type="match status" value="1"/>
</dbReference>
<gene>
    <name evidence="10" type="ORF">KMZ68_25875</name>
</gene>
<dbReference type="PANTHER" id="PTHR43178">
    <property type="entry name" value="DIHYDROLIPOAMIDE ACETYLTRANSFERASE COMPONENT OF PYRUVATE DEHYDROGENASE COMPLEX"/>
    <property type="match status" value="1"/>
</dbReference>
<dbReference type="EC" id="2.3.1.-" evidence="7"/>
<protein>
    <recommendedName>
        <fullName evidence="7">Dihydrolipoamide acetyltransferase component of pyruvate dehydrogenase complex</fullName>
        <ecNumber evidence="7">2.3.1.-</ecNumber>
    </recommendedName>
</protein>